<dbReference type="GO" id="GO:0016788">
    <property type="term" value="F:hydrolase activity, acting on ester bonds"/>
    <property type="evidence" value="ECO:0007669"/>
    <property type="project" value="InterPro"/>
</dbReference>
<dbReference type="Proteomes" id="UP000199537">
    <property type="component" value="Unassembled WGS sequence"/>
</dbReference>
<dbReference type="RefSeq" id="WP_143103966.1">
    <property type="nucleotide sequence ID" value="NZ_FPCJ01000001.1"/>
</dbReference>
<reference evidence="2" key="1">
    <citation type="submission" date="2016-10" db="EMBL/GenBank/DDBJ databases">
        <authorList>
            <person name="Varghese N."/>
            <person name="Submissions S."/>
        </authorList>
    </citation>
    <scope>NUCLEOTIDE SEQUENCE [LARGE SCALE GENOMIC DNA]</scope>
    <source>
        <strain evidence="2">DSM 14807</strain>
    </source>
</reference>
<accession>A0A1I7NBS3</accession>
<keyword evidence="2" id="KW-1185">Reference proteome</keyword>
<dbReference type="AlphaFoldDB" id="A0A1I7NBS3"/>
<dbReference type="STRING" id="1393122.SAMN05660895_1226"/>
<proteinExistence type="predicted"/>
<organism evidence="1 2">
    <name type="scientific">Thermoflavifilum thermophilum</name>
    <dbReference type="NCBI Taxonomy" id="1393122"/>
    <lineage>
        <taxon>Bacteria</taxon>
        <taxon>Pseudomonadati</taxon>
        <taxon>Bacteroidota</taxon>
        <taxon>Chitinophagia</taxon>
        <taxon>Chitinophagales</taxon>
        <taxon>Chitinophagaceae</taxon>
        <taxon>Thermoflavifilum</taxon>
    </lineage>
</organism>
<dbReference type="CDD" id="cd10981">
    <property type="entry name" value="ZnPC_S1P1"/>
    <property type="match status" value="1"/>
</dbReference>
<gene>
    <name evidence="1" type="ORF">SAMN05660895_1226</name>
</gene>
<dbReference type="EMBL" id="FPCJ01000001">
    <property type="protein sequence ID" value="SFV31996.1"/>
    <property type="molecule type" value="Genomic_DNA"/>
</dbReference>
<sequence>MKRRMPGVWLLCGWMMVIPLHLDGWGFFAHSRINYQAVFSLPPDMLVFFKPYQSFLTEHAADADRRKFILRSEAPRHYFDADAYDSTAWPCSWQQATLRWPAETLHHQGILPWSTLQVYNQLVEAFRQHDGKRILKLAADLGHYIADACVPLHACSNYDGQFTGQHGIHALWETDVPERLYPHFQLWVGKAHYLPQPSATIWQLIRESARAADTVLAVEKYLRHHFPRKAKYSYYLRKDQWVKGYSTTYLETYESMMHQMVERRMQQAIQAVASFWYTAWVNAGQPDLRNLTGVQFTHADSLEWKSLEHLQWNARKERTGYFKE</sequence>
<name>A0A1I7NBS3_9BACT</name>
<dbReference type="SUPFAM" id="SSF48537">
    <property type="entry name" value="Phospholipase C/P1 nuclease"/>
    <property type="match status" value="1"/>
</dbReference>
<dbReference type="Gene3D" id="1.10.575.10">
    <property type="entry name" value="P1 Nuclease"/>
    <property type="match status" value="1"/>
</dbReference>
<dbReference type="InterPro" id="IPR008947">
    <property type="entry name" value="PLipase_C/P1_nuclease_dom_sf"/>
</dbReference>
<evidence type="ECO:0000313" key="1">
    <source>
        <dbReference type="EMBL" id="SFV31996.1"/>
    </source>
</evidence>
<dbReference type="OrthoDB" id="267579at2"/>
<protein>
    <recommendedName>
        <fullName evidence="3">S1/P1 Nuclease</fullName>
    </recommendedName>
</protein>
<evidence type="ECO:0000313" key="2">
    <source>
        <dbReference type="Proteomes" id="UP000199537"/>
    </source>
</evidence>
<evidence type="ECO:0008006" key="3">
    <source>
        <dbReference type="Google" id="ProtNLM"/>
    </source>
</evidence>